<dbReference type="AlphaFoldDB" id="A0A9D3Y082"/>
<sequence>MWKHVTHHVQCQHKLVVLREFCETSCPCIVSFFGLTLQAFVNRGKAPPQGSGRLVM</sequence>
<proteinExistence type="predicted"/>
<organism evidence="1 2">
    <name type="scientific">Dreissena polymorpha</name>
    <name type="common">Zebra mussel</name>
    <name type="synonym">Mytilus polymorpha</name>
    <dbReference type="NCBI Taxonomy" id="45954"/>
    <lineage>
        <taxon>Eukaryota</taxon>
        <taxon>Metazoa</taxon>
        <taxon>Spiralia</taxon>
        <taxon>Lophotrochozoa</taxon>
        <taxon>Mollusca</taxon>
        <taxon>Bivalvia</taxon>
        <taxon>Autobranchia</taxon>
        <taxon>Heteroconchia</taxon>
        <taxon>Euheterodonta</taxon>
        <taxon>Imparidentia</taxon>
        <taxon>Neoheterodontei</taxon>
        <taxon>Myida</taxon>
        <taxon>Dreissenoidea</taxon>
        <taxon>Dreissenidae</taxon>
        <taxon>Dreissena</taxon>
    </lineage>
</organism>
<evidence type="ECO:0000313" key="2">
    <source>
        <dbReference type="Proteomes" id="UP000828390"/>
    </source>
</evidence>
<dbReference type="Proteomes" id="UP000828390">
    <property type="component" value="Unassembled WGS sequence"/>
</dbReference>
<evidence type="ECO:0000313" key="1">
    <source>
        <dbReference type="EMBL" id="KAH3689435.1"/>
    </source>
</evidence>
<gene>
    <name evidence="1" type="ORF">DPMN_191107</name>
</gene>
<dbReference type="EMBL" id="JAIWYP010000119">
    <property type="protein sequence ID" value="KAH3689435.1"/>
    <property type="molecule type" value="Genomic_DNA"/>
</dbReference>
<comment type="caution">
    <text evidence="1">The sequence shown here is derived from an EMBL/GenBank/DDBJ whole genome shotgun (WGS) entry which is preliminary data.</text>
</comment>
<reference evidence="1" key="1">
    <citation type="journal article" date="2019" name="bioRxiv">
        <title>The Genome of the Zebra Mussel, Dreissena polymorpha: A Resource for Invasive Species Research.</title>
        <authorList>
            <person name="McCartney M.A."/>
            <person name="Auch B."/>
            <person name="Kono T."/>
            <person name="Mallez S."/>
            <person name="Zhang Y."/>
            <person name="Obille A."/>
            <person name="Becker A."/>
            <person name="Abrahante J.E."/>
            <person name="Garbe J."/>
            <person name="Badalamenti J.P."/>
            <person name="Herman A."/>
            <person name="Mangelson H."/>
            <person name="Liachko I."/>
            <person name="Sullivan S."/>
            <person name="Sone E.D."/>
            <person name="Koren S."/>
            <person name="Silverstein K.A.T."/>
            <person name="Beckman K.B."/>
            <person name="Gohl D.M."/>
        </authorList>
    </citation>
    <scope>NUCLEOTIDE SEQUENCE</scope>
    <source>
        <strain evidence="1">Duluth1</strain>
        <tissue evidence="1">Whole animal</tissue>
    </source>
</reference>
<name>A0A9D3Y082_DREPO</name>
<keyword evidence="2" id="KW-1185">Reference proteome</keyword>
<protein>
    <submittedName>
        <fullName evidence="1">Uncharacterized protein</fullName>
    </submittedName>
</protein>
<accession>A0A9D3Y082</accession>
<reference evidence="1" key="2">
    <citation type="submission" date="2020-11" db="EMBL/GenBank/DDBJ databases">
        <authorList>
            <person name="McCartney M.A."/>
            <person name="Auch B."/>
            <person name="Kono T."/>
            <person name="Mallez S."/>
            <person name="Becker A."/>
            <person name="Gohl D.M."/>
            <person name="Silverstein K.A.T."/>
            <person name="Koren S."/>
            <person name="Bechman K.B."/>
            <person name="Herman A."/>
            <person name="Abrahante J.E."/>
            <person name="Garbe J."/>
        </authorList>
    </citation>
    <scope>NUCLEOTIDE SEQUENCE</scope>
    <source>
        <strain evidence="1">Duluth1</strain>
        <tissue evidence="1">Whole animal</tissue>
    </source>
</reference>